<keyword evidence="3" id="KW-1185">Reference proteome</keyword>
<organism evidence="2 3">
    <name type="scientific">Bemisia tabaci</name>
    <name type="common">Sweetpotato whitefly</name>
    <name type="synonym">Aleurodes tabaci</name>
    <dbReference type="NCBI Taxonomy" id="7038"/>
    <lineage>
        <taxon>Eukaryota</taxon>
        <taxon>Metazoa</taxon>
        <taxon>Ecdysozoa</taxon>
        <taxon>Arthropoda</taxon>
        <taxon>Hexapoda</taxon>
        <taxon>Insecta</taxon>
        <taxon>Pterygota</taxon>
        <taxon>Neoptera</taxon>
        <taxon>Paraneoptera</taxon>
        <taxon>Hemiptera</taxon>
        <taxon>Sternorrhyncha</taxon>
        <taxon>Aleyrodoidea</taxon>
        <taxon>Aleyrodidae</taxon>
        <taxon>Aleyrodinae</taxon>
        <taxon>Bemisia</taxon>
    </lineage>
</organism>
<dbReference type="AlphaFoldDB" id="A0A9P0A7F8"/>
<evidence type="ECO:0000256" key="1">
    <source>
        <dbReference type="SAM" id="MobiDB-lite"/>
    </source>
</evidence>
<feature type="compositionally biased region" description="Basic and acidic residues" evidence="1">
    <location>
        <begin position="142"/>
        <end position="152"/>
    </location>
</feature>
<sequence>MRNLEEQQTKGVTKVEDVTKQEVARIIQFSEEHTKIVGNGLAKVLSVSQKSVSQMQKVDDRAKAIHQDVKEVKESVDDVGKAVRQVSGEAIKDSMKEVSTVVSEVNKMMKGDEWAKGMKEVNETLKVVKDSMEGGEWTSVGGKEKKEKVHPA</sequence>
<dbReference type="Pfam" id="PF19753">
    <property type="entry name" value="DUF6240"/>
    <property type="match status" value="1"/>
</dbReference>
<dbReference type="InterPro" id="IPR046207">
    <property type="entry name" value="DUF6240"/>
</dbReference>
<gene>
    <name evidence="2" type="ORF">BEMITA_LOCUS4970</name>
</gene>
<accession>A0A9P0A7F8</accession>
<protein>
    <submittedName>
        <fullName evidence="2">Uncharacterized protein</fullName>
    </submittedName>
</protein>
<evidence type="ECO:0000313" key="2">
    <source>
        <dbReference type="EMBL" id="CAH0385779.1"/>
    </source>
</evidence>
<reference evidence="2" key="1">
    <citation type="submission" date="2021-12" db="EMBL/GenBank/DDBJ databases">
        <authorList>
            <person name="King R."/>
        </authorList>
    </citation>
    <scope>NUCLEOTIDE SEQUENCE</scope>
</reference>
<evidence type="ECO:0000313" key="3">
    <source>
        <dbReference type="Proteomes" id="UP001152759"/>
    </source>
</evidence>
<feature type="region of interest" description="Disordered" evidence="1">
    <location>
        <begin position="133"/>
        <end position="152"/>
    </location>
</feature>
<dbReference type="Proteomes" id="UP001152759">
    <property type="component" value="Chromosome 2"/>
</dbReference>
<dbReference type="EMBL" id="OU963863">
    <property type="protein sequence ID" value="CAH0385779.1"/>
    <property type="molecule type" value="Genomic_DNA"/>
</dbReference>
<name>A0A9P0A7F8_BEMTA</name>
<dbReference type="Gene3D" id="1.10.287.950">
    <property type="entry name" value="Methyl-accepting chemotaxis protein"/>
    <property type="match status" value="1"/>
</dbReference>
<proteinExistence type="predicted"/>